<comment type="caution">
    <text evidence="1">The sequence shown here is derived from an EMBL/GenBank/DDBJ whole genome shotgun (WGS) entry which is preliminary data.</text>
</comment>
<reference evidence="1 2" key="1">
    <citation type="submission" date="2015-12" db="EMBL/GenBank/DDBJ databases">
        <authorList>
            <person name="Bansal K."/>
            <person name="Midha S."/>
            <person name="Patil P.B."/>
        </authorList>
    </citation>
    <scope>NUCLEOTIDE SEQUENCE [LARGE SCALE GENOMIC DNA]</scope>
    <source>
        <strain evidence="1 2">LMG9045</strain>
    </source>
</reference>
<dbReference type="AlphaFoldDB" id="A0AB73NJQ4"/>
<organism evidence="1 2">
    <name type="scientific">Xanthomonas axonopodis pv. clitoriae</name>
    <dbReference type="NCBI Taxonomy" id="487828"/>
    <lineage>
        <taxon>Bacteria</taxon>
        <taxon>Pseudomonadati</taxon>
        <taxon>Pseudomonadota</taxon>
        <taxon>Gammaproteobacteria</taxon>
        <taxon>Lysobacterales</taxon>
        <taxon>Lysobacteraceae</taxon>
        <taxon>Xanthomonas</taxon>
    </lineage>
</organism>
<proteinExistence type="predicted"/>
<name>A0AB73NJQ4_9XANT</name>
<accession>A0AB73NJQ4</accession>
<evidence type="ECO:0000313" key="1">
    <source>
        <dbReference type="EMBL" id="OOW75883.1"/>
    </source>
</evidence>
<dbReference type="Proteomes" id="UP000190210">
    <property type="component" value="Unassembled WGS sequence"/>
</dbReference>
<dbReference type="EMBL" id="LOKA01000078">
    <property type="protein sequence ID" value="OOW75883.1"/>
    <property type="molecule type" value="Genomic_DNA"/>
</dbReference>
<sequence length="68" mass="7542">MRRHPPFGEPVESIESLRKVLVSAPGVAAVQSIEVHRKGGFVAVMDFDRSAFDGFINHIEAKGWMSVF</sequence>
<protein>
    <submittedName>
        <fullName evidence="1">Uncharacterized protein</fullName>
    </submittedName>
</protein>
<evidence type="ECO:0000313" key="2">
    <source>
        <dbReference type="Proteomes" id="UP000190210"/>
    </source>
</evidence>
<gene>
    <name evidence="1" type="ORF">Xclt_03935</name>
</gene>